<accession>A0A0H3J4V8</accession>
<proteinExistence type="predicted"/>
<reference evidence="3 6" key="1">
    <citation type="journal article" date="2015" name="Genome Announc.">
        <title>Complete Genome Sequence of the Nitrogen-Fixing and Solvent-Producing Clostridium pasteurianum DSM 525.</title>
        <authorList>
            <person name="Poehlein A."/>
            <person name="Grosse-Honebrink A."/>
            <person name="Zhang Y."/>
            <person name="Minton N.P."/>
            <person name="Daniel R."/>
        </authorList>
    </citation>
    <scope>NUCLEOTIDE SEQUENCE [LARGE SCALE GENOMIC DNA]</scope>
    <source>
        <strain evidence="3">DSM 525</strain>
        <strain evidence="6">DSM 525 / ATCC 6013</strain>
    </source>
</reference>
<dbReference type="KEGG" id="cpat:CLPA_c08830"/>
<dbReference type="Proteomes" id="UP000028042">
    <property type="component" value="Unassembled WGS sequence"/>
</dbReference>
<dbReference type="EMBL" id="JPGY02000001">
    <property type="protein sequence ID" value="KRU13020.1"/>
    <property type="molecule type" value="Genomic_DNA"/>
</dbReference>
<gene>
    <name evidence="3" type="ORF">CLPA_c08830</name>
    <name evidence="4" type="ORF">CP6013_02268</name>
</gene>
<feature type="transmembrane region" description="Helical" evidence="1">
    <location>
        <begin position="86"/>
        <end position="104"/>
    </location>
</feature>
<dbReference type="EMBL" id="CP009268">
    <property type="protein sequence ID" value="AJA50971.1"/>
    <property type="molecule type" value="Genomic_DNA"/>
</dbReference>
<evidence type="ECO:0000259" key="2">
    <source>
        <dbReference type="Pfam" id="PF04982"/>
    </source>
</evidence>
<dbReference type="Proteomes" id="UP000030905">
    <property type="component" value="Chromosome"/>
</dbReference>
<dbReference type="Pfam" id="PF04982">
    <property type="entry name" value="TM_HPP"/>
    <property type="match status" value="1"/>
</dbReference>
<keyword evidence="1" id="KW-0812">Transmembrane</keyword>
<dbReference type="InterPro" id="IPR058581">
    <property type="entry name" value="TM_HPP"/>
</dbReference>
<feature type="transmembrane region" description="Helical" evidence="1">
    <location>
        <begin position="124"/>
        <end position="143"/>
    </location>
</feature>
<keyword evidence="1" id="KW-1133">Transmembrane helix</keyword>
<dbReference type="eggNOG" id="COG3448">
    <property type="taxonomic scope" value="Bacteria"/>
</dbReference>
<evidence type="ECO:0000256" key="1">
    <source>
        <dbReference type="SAM" id="Phobius"/>
    </source>
</evidence>
<keyword evidence="6" id="KW-1185">Reference proteome</keyword>
<feature type="transmembrane region" description="Helical" evidence="1">
    <location>
        <begin position="63"/>
        <end position="80"/>
    </location>
</feature>
<evidence type="ECO:0000313" key="3">
    <source>
        <dbReference type="EMBL" id="AJA50971.1"/>
    </source>
</evidence>
<keyword evidence="1" id="KW-0472">Membrane</keyword>
<dbReference type="PANTHER" id="PTHR33741:SF5">
    <property type="entry name" value="TRANSMEMBRANE PROTEIN DDB_G0269096-RELATED"/>
    <property type="match status" value="1"/>
</dbReference>
<dbReference type="PANTHER" id="PTHR33741">
    <property type="entry name" value="TRANSMEMBRANE PROTEIN DDB_G0269096-RELATED"/>
    <property type="match status" value="1"/>
</dbReference>
<dbReference type="InterPro" id="IPR007065">
    <property type="entry name" value="HPP"/>
</dbReference>
<protein>
    <submittedName>
        <fullName evidence="3 4">HPP-family protein</fullName>
    </submittedName>
</protein>
<dbReference type="GeneID" id="93073090"/>
<dbReference type="RefSeq" id="WP_003447082.1">
    <property type="nucleotide sequence ID" value="NZ_ANZB01000013.1"/>
</dbReference>
<evidence type="ECO:0000313" key="4">
    <source>
        <dbReference type="EMBL" id="KRU13020.1"/>
    </source>
</evidence>
<name>A0A0H3J4V8_CLOPA</name>
<dbReference type="PATRIC" id="fig|1262449.3.peg.3305"/>
<feature type="domain" description="HPP transmembrane region" evidence="2">
    <location>
        <begin position="5"/>
        <end position="146"/>
    </location>
</feature>
<reference evidence="4" key="2">
    <citation type="submission" date="2015-10" db="EMBL/GenBank/DDBJ databases">
        <title>Improved Draft Genome Sequence of Clostridium pasteurianum Strain ATCC 6013 (DSM 525) Using a Hybrid Next-Generation Sequencing Approach.</title>
        <authorList>
            <person name="Pyne M.E."/>
            <person name="Utturkar S.M."/>
            <person name="Brown S.D."/>
            <person name="Moo-Young M."/>
            <person name="Chung D.A."/>
            <person name="Chou P.C."/>
        </authorList>
    </citation>
    <scope>NUCLEOTIDE SEQUENCE</scope>
    <source>
        <strain evidence="4">ATCC 6013</strain>
    </source>
</reference>
<evidence type="ECO:0000313" key="5">
    <source>
        <dbReference type="Proteomes" id="UP000028042"/>
    </source>
</evidence>
<organism evidence="3 6">
    <name type="scientific">Clostridium pasteurianum DSM 525 = ATCC 6013</name>
    <dbReference type="NCBI Taxonomy" id="1262449"/>
    <lineage>
        <taxon>Bacteria</taxon>
        <taxon>Bacillati</taxon>
        <taxon>Bacillota</taxon>
        <taxon>Clostridia</taxon>
        <taxon>Eubacteriales</taxon>
        <taxon>Clostridiaceae</taxon>
        <taxon>Clostridium</taxon>
    </lineage>
</organism>
<reference evidence="4 5" key="3">
    <citation type="journal article" name="Genome Announc.">
        <title>Improved Draft Genome Sequence of Clostridium pasteurianum Strain ATCC 6013 (DSM 525) Using a Hybrid Next-Generation Sequencing Approach.</title>
        <authorList>
            <person name="Pyne M.E."/>
            <person name="Utturkar S."/>
            <person name="Brown S.D."/>
            <person name="Moo-Young M."/>
            <person name="Chung D.A."/>
            <person name="Chou C.P."/>
        </authorList>
    </citation>
    <scope>NUCLEOTIDE SEQUENCE [LARGE SCALE GENOMIC DNA]</scope>
    <source>
        <strain evidence="4 5">ATCC 6013</strain>
    </source>
</reference>
<dbReference type="AlphaFoldDB" id="A0A0H3J4V8"/>
<evidence type="ECO:0000313" key="6">
    <source>
        <dbReference type="Proteomes" id="UP000030905"/>
    </source>
</evidence>
<sequence>MELSKNKLKKSLVSGLAGTSAIFIISMAGIILNNPILIAPFGASAVLLFGLRHSPLAKPKNLIGSHIISALTGLLMLYFFGNSYLVISIAVGITIFLMIFLDILHPPAGANPILIISTAASWKFLYINILLGLTILVAATFIYNKVLNPLQKVNAEN</sequence>
<dbReference type="KEGG" id="cpae:CPAST_c08830"/>